<dbReference type="PROSITE" id="PS51141">
    <property type="entry name" value="ZF_SBP"/>
    <property type="match status" value="1"/>
</dbReference>
<dbReference type="Pfam" id="PF03110">
    <property type="entry name" value="SBP"/>
    <property type="match status" value="1"/>
</dbReference>
<keyword evidence="7" id="KW-0804">Transcription</keyword>
<comment type="subcellular location">
    <subcellularLocation>
        <location evidence="1">Nucleus</location>
    </subcellularLocation>
</comment>
<dbReference type="EMBL" id="JACGWM010000005">
    <property type="protein sequence ID" value="KAL0372270.1"/>
    <property type="molecule type" value="Genomic_DNA"/>
</dbReference>
<dbReference type="GO" id="GO:0005634">
    <property type="term" value="C:nucleus"/>
    <property type="evidence" value="ECO:0007669"/>
    <property type="project" value="UniProtKB-SubCell"/>
</dbReference>
<evidence type="ECO:0000256" key="9">
    <source>
        <dbReference type="PROSITE-ProRule" id="PRU00470"/>
    </source>
</evidence>
<dbReference type="PANTHER" id="PTHR31251:SF74">
    <property type="entry name" value="SQUAMOSA PROMOTER-BINDING-LIKE PROTEIN 2"/>
    <property type="match status" value="1"/>
</dbReference>
<organism evidence="12">
    <name type="scientific">Sesamum calycinum</name>
    <dbReference type="NCBI Taxonomy" id="2727403"/>
    <lineage>
        <taxon>Eukaryota</taxon>
        <taxon>Viridiplantae</taxon>
        <taxon>Streptophyta</taxon>
        <taxon>Embryophyta</taxon>
        <taxon>Tracheophyta</taxon>
        <taxon>Spermatophyta</taxon>
        <taxon>Magnoliopsida</taxon>
        <taxon>eudicotyledons</taxon>
        <taxon>Gunneridae</taxon>
        <taxon>Pentapetalae</taxon>
        <taxon>asterids</taxon>
        <taxon>lamiids</taxon>
        <taxon>Lamiales</taxon>
        <taxon>Pedaliaceae</taxon>
        <taxon>Sesamum</taxon>
    </lineage>
</organism>
<reference evidence="12" key="2">
    <citation type="journal article" date="2024" name="Plant">
        <title>Genomic evolution and insights into agronomic trait innovations of Sesamum species.</title>
        <authorList>
            <person name="Miao H."/>
            <person name="Wang L."/>
            <person name="Qu L."/>
            <person name="Liu H."/>
            <person name="Sun Y."/>
            <person name="Le M."/>
            <person name="Wang Q."/>
            <person name="Wei S."/>
            <person name="Zheng Y."/>
            <person name="Lin W."/>
            <person name="Duan Y."/>
            <person name="Cao H."/>
            <person name="Xiong S."/>
            <person name="Wang X."/>
            <person name="Wei L."/>
            <person name="Li C."/>
            <person name="Ma Q."/>
            <person name="Ju M."/>
            <person name="Zhao R."/>
            <person name="Li G."/>
            <person name="Mu C."/>
            <person name="Tian Q."/>
            <person name="Mei H."/>
            <person name="Zhang T."/>
            <person name="Gao T."/>
            <person name="Zhang H."/>
        </authorList>
    </citation>
    <scope>NUCLEOTIDE SEQUENCE</scope>
    <source>
        <strain evidence="12">KEN8</strain>
    </source>
</reference>
<reference evidence="12" key="1">
    <citation type="submission" date="2020-06" db="EMBL/GenBank/DDBJ databases">
        <authorList>
            <person name="Li T."/>
            <person name="Hu X."/>
            <person name="Zhang T."/>
            <person name="Song X."/>
            <person name="Zhang H."/>
            <person name="Dai N."/>
            <person name="Sheng W."/>
            <person name="Hou X."/>
            <person name="Wei L."/>
        </authorList>
    </citation>
    <scope>NUCLEOTIDE SEQUENCE</scope>
    <source>
        <strain evidence="12">KEN8</strain>
        <tissue evidence="12">Leaf</tissue>
    </source>
</reference>
<name>A0AAW2QWG5_9LAMI</name>
<comment type="caution">
    <text evidence="12">The sequence shown here is derived from an EMBL/GenBank/DDBJ whole genome shotgun (WGS) entry which is preliminary data.</text>
</comment>
<evidence type="ECO:0000256" key="10">
    <source>
        <dbReference type="SAM" id="MobiDB-lite"/>
    </source>
</evidence>
<evidence type="ECO:0000256" key="5">
    <source>
        <dbReference type="ARBA" id="ARBA00023015"/>
    </source>
</evidence>
<dbReference type="PANTHER" id="PTHR31251">
    <property type="entry name" value="SQUAMOSA PROMOTER-BINDING-LIKE PROTEIN 4"/>
    <property type="match status" value="1"/>
</dbReference>
<keyword evidence="8" id="KW-0539">Nucleus</keyword>
<gene>
    <name evidence="12" type="ORF">Scaly_0908600</name>
</gene>
<protein>
    <submittedName>
        <fullName evidence="12">Squamosa promoter-binding-like protein 3</fullName>
    </submittedName>
</protein>
<dbReference type="InterPro" id="IPR036893">
    <property type="entry name" value="SBP_sf"/>
</dbReference>
<dbReference type="InterPro" id="IPR044817">
    <property type="entry name" value="SBP-like"/>
</dbReference>
<dbReference type="Gene3D" id="4.10.1100.10">
    <property type="entry name" value="Transcription factor, SBP-box domain"/>
    <property type="match status" value="1"/>
</dbReference>
<dbReference type="GO" id="GO:0008270">
    <property type="term" value="F:zinc ion binding"/>
    <property type="evidence" value="ECO:0007669"/>
    <property type="project" value="UniProtKB-KW"/>
</dbReference>
<dbReference type="AlphaFoldDB" id="A0AAW2QWG5"/>
<evidence type="ECO:0000256" key="6">
    <source>
        <dbReference type="ARBA" id="ARBA00023125"/>
    </source>
</evidence>
<dbReference type="GO" id="GO:0003677">
    <property type="term" value="F:DNA binding"/>
    <property type="evidence" value="ECO:0007669"/>
    <property type="project" value="UniProtKB-KW"/>
</dbReference>
<keyword evidence="6" id="KW-0238">DNA-binding</keyword>
<feature type="domain" description="SBP-type" evidence="11">
    <location>
        <begin position="177"/>
        <end position="260"/>
    </location>
</feature>
<keyword evidence="5" id="KW-0805">Transcription regulation</keyword>
<evidence type="ECO:0000256" key="1">
    <source>
        <dbReference type="ARBA" id="ARBA00004123"/>
    </source>
</evidence>
<sequence>MRWIGTPKWDWENFVAFGSKHIESPKKLQLADWMLVDGWRNSCWILQSVRVCVGIVALPALTVGMVLQPRVSISASTDSSTRDGMQTPNFMFSKFEGSSRNFGKKMEMKGAEIFGTSPAPEASIGSVEPLIGLKLGKRTYFENSSGGSNIKSTSFSVMPTPSPSTLKKTKSSGQNAPVRCQVEGCSIDLSTAKEYHRKHRVCDSHSNALRWLLEALNVDFANSVAGSIVCRNLMKRNAVVEEDFVIIMHVAASHSKKLYSLLQLGSHRHSMV</sequence>
<keyword evidence="2" id="KW-0479">Metal-binding</keyword>
<evidence type="ECO:0000259" key="11">
    <source>
        <dbReference type="PROSITE" id="PS51141"/>
    </source>
</evidence>
<dbReference type="SUPFAM" id="SSF103612">
    <property type="entry name" value="SBT domain"/>
    <property type="match status" value="1"/>
</dbReference>
<accession>A0AAW2QWG5</accession>
<evidence type="ECO:0000256" key="4">
    <source>
        <dbReference type="ARBA" id="ARBA00022833"/>
    </source>
</evidence>
<feature type="region of interest" description="Disordered" evidence="10">
    <location>
        <begin position="152"/>
        <end position="173"/>
    </location>
</feature>
<evidence type="ECO:0000256" key="7">
    <source>
        <dbReference type="ARBA" id="ARBA00023163"/>
    </source>
</evidence>
<evidence type="ECO:0000256" key="2">
    <source>
        <dbReference type="ARBA" id="ARBA00022723"/>
    </source>
</evidence>
<keyword evidence="3 9" id="KW-0863">Zinc-finger</keyword>
<evidence type="ECO:0000256" key="3">
    <source>
        <dbReference type="ARBA" id="ARBA00022771"/>
    </source>
</evidence>
<evidence type="ECO:0000256" key="8">
    <source>
        <dbReference type="ARBA" id="ARBA00023242"/>
    </source>
</evidence>
<evidence type="ECO:0000313" key="12">
    <source>
        <dbReference type="EMBL" id="KAL0372270.1"/>
    </source>
</evidence>
<dbReference type="InterPro" id="IPR004333">
    <property type="entry name" value="SBP_dom"/>
</dbReference>
<proteinExistence type="predicted"/>
<keyword evidence="4" id="KW-0862">Zinc</keyword>